<gene>
    <name evidence="1" type="ORF">NYR54_17415</name>
</gene>
<dbReference type="EMBL" id="JAODNV010000023">
    <property type="protein sequence ID" value="MCT8992043.1"/>
    <property type="molecule type" value="Genomic_DNA"/>
</dbReference>
<keyword evidence="2" id="KW-1185">Reference proteome</keyword>
<organism evidence="1 2">
    <name type="scientific">Chelativorans petroleitrophicus</name>
    <dbReference type="NCBI Taxonomy" id="2975484"/>
    <lineage>
        <taxon>Bacteria</taxon>
        <taxon>Pseudomonadati</taxon>
        <taxon>Pseudomonadota</taxon>
        <taxon>Alphaproteobacteria</taxon>
        <taxon>Hyphomicrobiales</taxon>
        <taxon>Phyllobacteriaceae</taxon>
        <taxon>Chelativorans</taxon>
    </lineage>
</organism>
<evidence type="ECO:0000313" key="1">
    <source>
        <dbReference type="EMBL" id="MCT8992043.1"/>
    </source>
</evidence>
<sequence length="128" mass="14935">MVREAARTAMRAVRPKVPPFPAWKALLQQSLRKSAQFSDDEAAMLTLHEPGWCEQCGKRLPDLRHWRRIFCDRKCLNDYFNGLTAKARAEERARLKCVVCGEPITGAKRSHQKYCSERCRQKRRRTCT</sequence>
<dbReference type="Proteomes" id="UP001149009">
    <property type="component" value="Unassembled WGS sequence"/>
</dbReference>
<dbReference type="AlphaFoldDB" id="A0A9X2XB17"/>
<protein>
    <submittedName>
        <fullName evidence="1">Uncharacterized protein</fullName>
    </submittedName>
</protein>
<name>A0A9X2XB17_9HYPH</name>
<reference evidence="1" key="1">
    <citation type="submission" date="2022-08" db="EMBL/GenBank/DDBJ databases">
        <title>Chelativorans sichuanense sp. nov., a paraffin oil-degrading bacterium isolated from a mixture of oil-based drill cuttings and paddy soil.</title>
        <authorList>
            <person name="Yu J."/>
            <person name="Liu H."/>
            <person name="Chen Q."/>
        </authorList>
    </citation>
    <scope>NUCLEOTIDE SEQUENCE</scope>
    <source>
        <strain evidence="1">SCAU 2101</strain>
    </source>
</reference>
<accession>A0A9X2XB17</accession>
<proteinExistence type="predicted"/>
<dbReference type="RefSeq" id="WP_261516995.1">
    <property type="nucleotide sequence ID" value="NZ_JAODNV010000023.1"/>
</dbReference>
<evidence type="ECO:0000313" key="2">
    <source>
        <dbReference type="Proteomes" id="UP001149009"/>
    </source>
</evidence>
<comment type="caution">
    <text evidence="1">The sequence shown here is derived from an EMBL/GenBank/DDBJ whole genome shotgun (WGS) entry which is preliminary data.</text>
</comment>